<keyword evidence="9" id="KW-0718">Serine biosynthesis</keyword>
<comment type="pathway">
    <text evidence="2">Amino-acid biosynthesis; L-serine biosynthesis; L-serine from 3-phospho-D-glycerate: step 3/3.</text>
</comment>
<comment type="similarity">
    <text evidence="3">Belongs to the HAD-like hydrolase superfamily. SerB family.</text>
</comment>
<keyword evidence="8" id="KW-0460">Magnesium</keyword>
<dbReference type="Gene3D" id="3.40.50.1000">
    <property type="entry name" value="HAD superfamily/HAD-like"/>
    <property type="match status" value="1"/>
</dbReference>
<dbReference type="InterPro" id="IPR036412">
    <property type="entry name" value="HAD-like_sf"/>
</dbReference>
<sequence length="233" mass="25058">MPLQGINTEPSEEVIKIWRGAEAVCFDVDSTLCEDESIDELAAFLGVGEAVAALTASAMGGTVLFQDALKARLDLMHPSRQNVQDFLAAHPPRISQGIPELVKSLQSRGCQVFLVSGGFRAIIEPIASVLGIPQGHVFANTILFKEDGSYAGFNEQELTSQSGGKARAARLIKEKYGFRCLVMVGDGATDLEARQPGGADIFIGYGGVVERPSIASKADWYIYKIRDLLEALP</sequence>
<dbReference type="EMBL" id="CAXHTA020000005">
    <property type="protein sequence ID" value="CAL5221258.1"/>
    <property type="molecule type" value="Genomic_DNA"/>
</dbReference>
<dbReference type="InterPro" id="IPR050582">
    <property type="entry name" value="HAD-like_SerB"/>
</dbReference>
<keyword evidence="7" id="KW-0378">Hydrolase</keyword>
<keyword evidence="12" id="KW-1185">Reference proteome</keyword>
<dbReference type="CDD" id="cd04309">
    <property type="entry name" value="HAD_PSP_eu"/>
    <property type="match status" value="1"/>
</dbReference>
<dbReference type="InterPro" id="IPR004469">
    <property type="entry name" value="PSP"/>
</dbReference>
<dbReference type="PANTHER" id="PTHR43344:SF2">
    <property type="entry name" value="PHOSPHOSERINE PHOSPHATASE"/>
    <property type="match status" value="1"/>
</dbReference>
<protein>
    <recommendedName>
        <fullName evidence="4">phosphoserine phosphatase</fullName>
        <ecNumber evidence="4">3.1.3.3</ecNumber>
    </recommendedName>
    <alternativeName>
        <fullName evidence="10">O-phosphoserine phosphohydrolase</fullName>
    </alternativeName>
</protein>
<evidence type="ECO:0000256" key="8">
    <source>
        <dbReference type="ARBA" id="ARBA00022842"/>
    </source>
</evidence>
<gene>
    <name evidence="11" type="primary">g3415</name>
    <name evidence="11" type="ORF">VP750_LOCUS2917</name>
</gene>
<evidence type="ECO:0000256" key="7">
    <source>
        <dbReference type="ARBA" id="ARBA00022801"/>
    </source>
</evidence>
<evidence type="ECO:0000313" key="12">
    <source>
        <dbReference type="Proteomes" id="UP001497392"/>
    </source>
</evidence>
<organism evidence="11 12">
    <name type="scientific">Coccomyxa viridis</name>
    <dbReference type="NCBI Taxonomy" id="1274662"/>
    <lineage>
        <taxon>Eukaryota</taxon>
        <taxon>Viridiplantae</taxon>
        <taxon>Chlorophyta</taxon>
        <taxon>core chlorophytes</taxon>
        <taxon>Trebouxiophyceae</taxon>
        <taxon>Trebouxiophyceae incertae sedis</taxon>
        <taxon>Coccomyxaceae</taxon>
        <taxon>Coccomyxa</taxon>
    </lineage>
</organism>
<comment type="cofactor">
    <cofactor evidence="1">
        <name>Mg(2+)</name>
        <dbReference type="ChEBI" id="CHEBI:18420"/>
    </cofactor>
</comment>
<proteinExistence type="inferred from homology"/>
<name>A0ABP1FMR3_9CHLO</name>
<evidence type="ECO:0000256" key="1">
    <source>
        <dbReference type="ARBA" id="ARBA00001946"/>
    </source>
</evidence>
<comment type="caution">
    <text evidence="11">The sequence shown here is derived from an EMBL/GenBank/DDBJ whole genome shotgun (WGS) entry which is preliminary data.</text>
</comment>
<evidence type="ECO:0000256" key="3">
    <source>
        <dbReference type="ARBA" id="ARBA00009184"/>
    </source>
</evidence>
<dbReference type="Pfam" id="PF00702">
    <property type="entry name" value="Hydrolase"/>
    <property type="match status" value="1"/>
</dbReference>
<dbReference type="PANTHER" id="PTHR43344">
    <property type="entry name" value="PHOSPHOSERINE PHOSPHATASE"/>
    <property type="match status" value="1"/>
</dbReference>
<accession>A0ABP1FMR3</accession>
<keyword evidence="5" id="KW-0028">Amino-acid biosynthesis</keyword>
<evidence type="ECO:0000256" key="9">
    <source>
        <dbReference type="ARBA" id="ARBA00023299"/>
    </source>
</evidence>
<dbReference type="Gene3D" id="1.10.150.210">
    <property type="entry name" value="Phosphoserine phosphatase, domain 2"/>
    <property type="match status" value="1"/>
</dbReference>
<evidence type="ECO:0000313" key="11">
    <source>
        <dbReference type="EMBL" id="CAL5221258.1"/>
    </source>
</evidence>
<reference evidence="11 12" key="1">
    <citation type="submission" date="2024-06" db="EMBL/GenBank/DDBJ databases">
        <authorList>
            <person name="Kraege A."/>
            <person name="Thomma B."/>
        </authorList>
    </citation>
    <scope>NUCLEOTIDE SEQUENCE [LARGE SCALE GENOMIC DNA]</scope>
</reference>
<keyword evidence="6" id="KW-0479">Metal-binding</keyword>
<dbReference type="Proteomes" id="UP001497392">
    <property type="component" value="Unassembled WGS sequence"/>
</dbReference>
<evidence type="ECO:0000256" key="4">
    <source>
        <dbReference type="ARBA" id="ARBA00012640"/>
    </source>
</evidence>
<evidence type="ECO:0000256" key="5">
    <source>
        <dbReference type="ARBA" id="ARBA00022605"/>
    </source>
</evidence>
<evidence type="ECO:0000256" key="10">
    <source>
        <dbReference type="ARBA" id="ARBA00031693"/>
    </source>
</evidence>
<dbReference type="EC" id="3.1.3.3" evidence="4"/>
<dbReference type="NCBIfam" id="TIGR00338">
    <property type="entry name" value="serB"/>
    <property type="match status" value="1"/>
</dbReference>
<evidence type="ECO:0000256" key="2">
    <source>
        <dbReference type="ARBA" id="ARBA00005135"/>
    </source>
</evidence>
<evidence type="ECO:0000256" key="6">
    <source>
        <dbReference type="ARBA" id="ARBA00022723"/>
    </source>
</evidence>
<dbReference type="InterPro" id="IPR023214">
    <property type="entry name" value="HAD_sf"/>
</dbReference>
<dbReference type="SUPFAM" id="SSF56784">
    <property type="entry name" value="HAD-like"/>
    <property type="match status" value="1"/>
</dbReference>
<dbReference type="NCBIfam" id="TIGR01488">
    <property type="entry name" value="HAD-SF-IB"/>
    <property type="match status" value="1"/>
</dbReference>